<dbReference type="GO" id="GO:0005085">
    <property type="term" value="F:guanyl-nucleotide exchange factor activity"/>
    <property type="evidence" value="ECO:0007669"/>
    <property type="project" value="TreeGrafter"/>
</dbReference>
<dbReference type="GO" id="GO:0009653">
    <property type="term" value="P:anatomical structure morphogenesis"/>
    <property type="evidence" value="ECO:0007669"/>
    <property type="project" value="UniProtKB-ARBA"/>
</dbReference>
<accession>A0AAW1IWS9</accession>
<keyword evidence="3" id="KW-0862">Zinc</keyword>
<dbReference type="PROSITE" id="PS50081">
    <property type="entry name" value="ZF_DAG_PE_2"/>
    <property type="match status" value="1"/>
</dbReference>
<evidence type="ECO:0000256" key="2">
    <source>
        <dbReference type="ARBA" id="ARBA00022723"/>
    </source>
</evidence>
<gene>
    <name evidence="7" type="ORF">QE152_g33575</name>
</gene>
<dbReference type="Gene3D" id="3.30.505.10">
    <property type="entry name" value="SH2 domain"/>
    <property type="match status" value="1"/>
</dbReference>
<feature type="domain" description="SH2" evidence="5">
    <location>
        <begin position="66"/>
        <end position="168"/>
    </location>
</feature>
<dbReference type="Pfam" id="PF00017">
    <property type="entry name" value="SH2"/>
    <property type="match status" value="1"/>
</dbReference>
<dbReference type="InterPro" id="IPR001452">
    <property type="entry name" value="SH3_domain"/>
</dbReference>
<dbReference type="SUPFAM" id="SSF55550">
    <property type="entry name" value="SH2 domain"/>
    <property type="match status" value="1"/>
</dbReference>
<keyword evidence="2" id="KW-0479">Metal-binding</keyword>
<dbReference type="GO" id="GO:0048468">
    <property type="term" value="P:cell development"/>
    <property type="evidence" value="ECO:0007669"/>
    <property type="project" value="UniProtKB-ARBA"/>
</dbReference>
<keyword evidence="1" id="KW-0728">SH3 domain</keyword>
<dbReference type="GO" id="GO:0046872">
    <property type="term" value="F:metal ion binding"/>
    <property type="evidence" value="ECO:0007669"/>
    <property type="project" value="UniProtKB-KW"/>
</dbReference>
<protein>
    <submittedName>
        <fullName evidence="7">SH2 domain</fullName>
    </submittedName>
</protein>
<dbReference type="CDD" id="cd20810">
    <property type="entry name" value="C1_VAV"/>
    <property type="match status" value="1"/>
</dbReference>
<keyword evidence="8" id="KW-1185">Reference proteome</keyword>
<evidence type="ECO:0000256" key="3">
    <source>
        <dbReference type="ARBA" id="ARBA00022833"/>
    </source>
</evidence>
<dbReference type="Pfam" id="PF00018">
    <property type="entry name" value="SH3_1"/>
    <property type="match status" value="1"/>
</dbReference>
<dbReference type="AlphaFoldDB" id="A0AAW1IWS9"/>
<evidence type="ECO:0000259" key="5">
    <source>
        <dbReference type="PROSITE" id="PS50001"/>
    </source>
</evidence>
<feature type="domain" description="Phorbol-ester/DAG-type" evidence="6">
    <location>
        <begin position="1"/>
        <end position="45"/>
    </location>
</feature>
<dbReference type="InterPro" id="IPR036028">
    <property type="entry name" value="SH3-like_dom_sf"/>
</dbReference>
<dbReference type="InterPro" id="IPR000980">
    <property type="entry name" value="SH2"/>
</dbReference>
<evidence type="ECO:0000313" key="8">
    <source>
        <dbReference type="Proteomes" id="UP001458880"/>
    </source>
</evidence>
<sequence>MFTFEKPSTCTHCSKYLKGLIYQGYKCRECGIGVHRDCIPSSGHCGIPPPLPPIHSADDHLKDKLWFVGEMDRQVSSAKLQHRPNGTYLIRVRPQSENKERYALSLKTDGTIKHMKIFSSMDGSTQKYYLSTAKYFNSIEKLVENYQLCSLKDSFEGLNDHTRLEYPFKQMRAIASRDFEAQDMQQLPLRNGQEVIVLCQEGYRTGWWKGSNHANGRAKVKIVFLFY</sequence>
<evidence type="ECO:0000259" key="6">
    <source>
        <dbReference type="PROSITE" id="PS50081"/>
    </source>
</evidence>
<dbReference type="Gene3D" id="3.30.60.20">
    <property type="match status" value="1"/>
</dbReference>
<dbReference type="GO" id="GO:0005737">
    <property type="term" value="C:cytoplasm"/>
    <property type="evidence" value="ECO:0007669"/>
    <property type="project" value="TreeGrafter"/>
</dbReference>
<dbReference type="InterPro" id="IPR046349">
    <property type="entry name" value="C1-like_sf"/>
</dbReference>
<dbReference type="PRINTS" id="PR00401">
    <property type="entry name" value="SH2DOMAIN"/>
</dbReference>
<dbReference type="SUPFAM" id="SSF57889">
    <property type="entry name" value="Cysteine-rich domain"/>
    <property type="match status" value="1"/>
</dbReference>
<proteinExistence type="predicted"/>
<dbReference type="Proteomes" id="UP001458880">
    <property type="component" value="Unassembled WGS sequence"/>
</dbReference>
<dbReference type="Pfam" id="PF00130">
    <property type="entry name" value="C1_1"/>
    <property type="match status" value="1"/>
</dbReference>
<name>A0AAW1IWS9_POPJA</name>
<dbReference type="Gene3D" id="2.30.30.40">
    <property type="entry name" value="SH3 Domains"/>
    <property type="match status" value="1"/>
</dbReference>
<dbReference type="PANTHER" id="PTHR45818">
    <property type="entry name" value="PROTEIN VAV"/>
    <property type="match status" value="1"/>
</dbReference>
<organism evidence="7 8">
    <name type="scientific">Popillia japonica</name>
    <name type="common">Japanese beetle</name>
    <dbReference type="NCBI Taxonomy" id="7064"/>
    <lineage>
        <taxon>Eukaryota</taxon>
        <taxon>Metazoa</taxon>
        <taxon>Ecdysozoa</taxon>
        <taxon>Arthropoda</taxon>
        <taxon>Hexapoda</taxon>
        <taxon>Insecta</taxon>
        <taxon>Pterygota</taxon>
        <taxon>Neoptera</taxon>
        <taxon>Endopterygota</taxon>
        <taxon>Coleoptera</taxon>
        <taxon>Polyphaga</taxon>
        <taxon>Scarabaeiformia</taxon>
        <taxon>Scarabaeidae</taxon>
        <taxon>Rutelinae</taxon>
        <taxon>Popillia</taxon>
    </lineage>
</organism>
<dbReference type="SMART" id="SM00109">
    <property type="entry name" value="C1"/>
    <property type="match status" value="1"/>
</dbReference>
<dbReference type="PANTHER" id="PTHR45818:SF3">
    <property type="entry name" value="PROTEIN VAV"/>
    <property type="match status" value="1"/>
</dbReference>
<evidence type="ECO:0000256" key="1">
    <source>
        <dbReference type="ARBA" id="ARBA00022443"/>
    </source>
</evidence>
<dbReference type="InterPro" id="IPR002219">
    <property type="entry name" value="PKC_DAG/PE"/>
</dbReference>
<dbReference type="EMBL" id="JASPKY010000514">
    <property type="protein sequence ID" value="KAK9694399.1"/>
    <property type="molecule type" value="Genomic_DNA"/>
</dbReference>
<keyword evidence="4" id="KW-0727">SH2 domain</keyword>
<evidence type="ECO:0000256" key="4">
    <source>
        <dbReference type="PROSITE-ProRule" id="PRU00191"/>
    </source>
</evidence>
<evidence type="ECO:0000313" key="7">
    <source>
        <dbReference type="EMBL" id="KAK9694399.1"/>
    </source>
</evidence>
<comment type="caution">
    <text evidence="7">The sequence shown here is derived from an EMBL/GenBank/DDBJ whole genome shotgun (WGS) entry which is preliminary data.</text>
</comment>
<dbReference type="InterPro" id="IPR036860">
    <property type="entry name" value="SH2_dom_sf"/>
</dbReference>
<dbReference type="SMART" id="SM00252">
    <property type="entry name" value="SH2"/>
    <property type="match status" value="1"/>
</dbReference>
<dbReference type="GO" id="GO:0016477">
    <property type="term" value="P:cell migration"/>
    <property type="evidence" value="ECO:0007669"/>
    <property type="project" value="TreeGrafter"/>
</dbReference>
<dbReference type="SUPFAM" id="SSF50044">
    <property type="entry name" value="SH3-domain"/>
    <property type="match status" value="1"/>
</dbReference>
<dbReference type="PROSITE" id="PS50001">
    <property type="entry name" value="SH2"/>
    <property type="match status" value="1"/>
</dbReference>
<reference evidence="7 8" key="1">
    <citation type="journal article" date="2024" name="BMC Genomics">
        <title>De novo assembly and annotation of Popillia japonica's genome with initial clues to its potential as an invasive pest.</title>
        <authorList>
            <person name="Cucini C."/>
            <person name="Boschi S."/>
            <person name="Funari R."/>
            <person name="Cardaioli E."/>
            <person name="Iannotti N."/>
            <person name="Marturano G."/>
            <person name="Paoli F."/>
            <person name="Bruttini M."/>
            <person name="Carapelli A."/>
            <person name="Frati F."/>
            <person name="Nardi F."/>
        </authorList>
    </citation>
    <scope>NUCLEOTIDE SEQUENCE [LARGE SCALE GENOMIC DNA]</scope>
    <source>
        <strain evidence="7">DMR45628</strain>
    </source>
</reference>